<name>A0A227KRS7_9BURK</name>
<dbReference type="RefSeq" id="WP_066591344.1">
    <property type="nucleotide sequence ID" value="NZ_CAPFQK010000004.1"/>
</dbReference>
<dbReference type="InterPro" id="IPR027477">
    <property type="entry name" value="Succ_DH/fumarate_Rdtase_cat_sf"/>
</dbReference>
<gene>
    <name evidence="7" type="ORF">ADH67_02585</name>
</gene>
<dbReference type="GO" id="GO:0010181">
    <property type="term" value="F:FMN binding"/>
    <property type="evidence" value="ECO:0007669"/>
    <property type="project" value="InterPro"/>
</dbReference>
<evidence type="ECO:0000256" key="3">
    <source>
        <dbReference type="ARBA" id="ARBA00022827"/>
    </source>
</evidence>
<dbReference type="AlphaFoldDB" id="A0A227KRS7"/>
<evidence type="ECO:0000256" key="5">
    <source>
        <dbReference type="RuleBase" id="RU366062"/>
    </source>
</evidence>
<dbReference type="GO" id="GO:0016491">
    <property type="term" value="F:oxidoreductase activity"/>
    <property type="evidence" value="ECO:0007669"/>
    <property type="project" value="UniProtKB-KW"/>
</dbReference>
<dbReference type="Gene3D" id="3.50.50.60">
    <property type="entry name" value="FAD/NAD(P)-binding domain"/>
    <property type="match status" value="1"/>
</dbReference>
<dbReference type="PANTHER" id="PTHR43400:SF7">
    <property type="entry name" value="FAD-DEPENDENT OXIDOREDUCTASE 2 FAD BINDING DOMAIN-CONTAINING PROTEIN"/>
    <property type="match status" value="1"/>
</dbReference>
<proteinExistence type="inferred from homology"/>
<dbReference type="InterPro" id="IPR050315">
    <property type="entry name" value="FAD-oxidoreductase_2"/>
</dbReference>
<accession>A0A227KRS7</accession>
<keyword evidence="8" id="KW-1185">Reference proteome</keyword>
<dbReference type="InterPro" id="IPR010960">
    <property type="entry name" value="Flavocytochrome_c"/>
</dbReference>
<evidence type="ECO:0000313" key="8">
    <source>
        <dbReference type="Proteomes" id="UP000214610"/>
    </source>
</evidence>
<comment type="cofactor">
    <cofactor evidence="1">
        <name>FAD</name>
        <dbReference type="ChEBI" id="CHEBI:57692"/>
    </cofactor>
</comment>
<evidence type="ECO:0000256" key="4">
    <source>
        <dbReference type="ARBA" id="ARBA00023002"/>
    </source>
</evidence>
<keyword evidence="5" id="KW-0732">Signal</keyword>
<dbReference type="InterPro" id="IPR003953">
    <property type="entry name" value="FAD-dep_OxRdtase_2_FAD-bd"/>
</dbReference>
<feature type="chain" id="PRO_5022271215" description="FAD-dependent oxidoreductase 2 FAD-binding domain-containing protein" evidence="5">
    <location>
        <begin position="24"/>
        <end position="470"/>
    </location>
</feature>
<feature type="signal peptide" evidence="5">
    <location>
        <begin position="1"/>
        <end position="23"/>
    </location>
</feature>
<keyword evidence="3 5" id="KW-0274">FAD</keyword>
<evidence type="ECO:0000313" key="7">
    <source>
        <dbReference type="EMBL" id="OXE51199.1"/>
    </source>
</evidence>
<dbReference type="InterPro" id="IPR036188">
    <property type="entry name" value="FAD/NAD-bd_sf"/>
</dbReference>
<dbReference type="GeneID" id="78363405"/>
<evidence type="ECO:0000256" key="2">
    <source>
        <dbReference type="ARBA" id="ARBA00022630"/>
    </source>
</evidence>
<protein>
    <recommendedName>
        <fullName evidence="6">FAD-dependent oxidoreductase 2 FAD-binding domain-containing protein</fullName>
    </recommendedName>
</protein>
<dbReference type="SUPFAM" id="SSF51905">
    <property type="entry name" value="FAD/NAD(P)-binding domain"/>
    <property type="match status" value="1"/>
</dbReference>
<comment type="similarity">
    <text evidence="5">Belongs to the FAD-dependent oxidoreductase 2 family. FRD/SDH subfamily.</text>
</comment>
<dbReference type="Gene3D" id="3.90.700.10">
    <property type="entry name" value="Succinate dehydrogenase/fumarate reductase flavoprotein, catalytic domain"/>
    <property type="match status" value="1"/>
</dbReference>
<evidence type="ECO:0000256" key="1">
    <source>
        <dbReference type="ARBA" id="ARBA00001974"/>
    </source>
</evidence>
<keyword evidence="2 5" id="KW-0285">Flavoprotein</keyword>
<dbReference type="PANTHER" id="PTHR43400">
    <property type="entry name" value="FUMARATE REDUCTASE"/>
    <property type="match status" value="1"/>
</dbReference>
<sequence>MIRRKFLYALGAVSPFLPASSFASFFNRTEEAGIVIVGAGGAGLAAAARASELYKGKIIVLEKQSKIGGNTLISGGYLGVVDPKRQTPLQIIDSEEKHFQDIYVKGDCRGDPELIRTLVRNAPRMLKWIESQGVQFQNSVIEIYGSHFPRCHIPSLPNGLGYINTLSEKAMERGAEIRKNCQVTALIRDKSGRLSGLQYLDANNKLVTLRVKNAVILSGGGFGSNPDLVTKYDPRLSHLTHNTGPGSTGELLLAAEKVGCELIQMENIQCLPGVHPTGKIRVRFHNDVSRFILVNSEGNRFTDEGARRDLLKEAVLAQPGKMCFSVIDNDGFESYDLLMRRDAIRGIETGDAFKGETLDELALKMGVPGENLKNAVNAYNKAIEGTVNHPIIQPPFWAARTSMSIHYTMGGLKINSRAQCLDAQGEVISGLYAAGECTGGIHGNNRIGGNGICDALTYGMIAAESAISTN</sequence>
<feature type="domain" description="FAD-dependent oxidoreductase 2 FAD-binding" evidence="6">
    <location>
        <begin position="34"/>
        <end position="452"/>
    </location>
</feature>
<keyword evidence="4 5" id="KW-0560">Oxidoreductase</keyword>
<evidence type="ECO:0000259" key="6">
    <source>
        <dbReference type="Pfam" id="PF00890"/>
    </source>
</evidence>
<dbReference type="NCBIfam" id="TIGR01813">
    <property type="entry name" value="flavo_cyto_c"/>
    <property type="match status" value="1"/>
</dbReference>
<dbReference type="Pfam" id="PF00890">
    <property type="entry name" value="FAD_binding_2"/>
    <property type="match status" value="1"/>
</dbReference>
<comment type="caution">
    <text evidence="7">The sequence shown here is derived from an EMBL/GenBank/DDBJ whole genome shotgun (WGS) entry which is preliminary data.</text>
</comment>
<reference evidence="8" key="1">
    <citation type="submission" date="2017-05" db="EMBL/GenBank/DDBJ databases">
        <title>Improved OligoMM genomes.</title>
        <authorList>
            <person name="Garzetti D."/>
        </authorList>
    </citation>
    <scope>NUCLEOTIDE SEQUENCE [LARGE SCALE GENOMIC DNA]</scope>
    <source>
        <strain evidence="8">YL45</strain>
    </source>
</reference>
<dbReference type="EMBL" id="NHMP01000001">
    <property type="protein sequence ID" value="OXE51199.1"/>
    <property type="molecule type" value="Genomic_DNA"/>
</dbReference>
<organism evidence="7 8">
    <name type="scientific">Turicimonas muris</name>
    <dbReference type="NCBI Taxonomy" id="1796652"/>
    <lineage>
        <taxon>Bacteria</taxon>
        <taxon>Pseudomonadati</taxon>
        <taxon>Pseudomonadota</taxon>
        <taxon>Betaproteobacteria</taxon>
        <taxon>Burkholderiales</taxon>
        <taxon>Sutterellaceae</taxon>
        <taxon>Turicimonas</taxon>
    </lineage>
</organism>
<dbReference type="Proteomes" id="UP000214610">
    <property type="component" value="Unassembled WGS sequence"/>
</dbReference>
<dbReference type="SUPFAM" id="SSF56425">
    <property type="entry name" value="Succinate dehydrogenase/fumarate reductase flavoprotein, catalytic domain"/>
    <property type="match status" value="1"/>
</dbReference>